<dbReference type="AlphaFoldDB" id="T1C3D0"/>
<evidence type="ECO:0000259" key="2">
    <source>
        <dbReference type="Pfam" id="PF13166"/>
    </source>
</evidence>
<dbReference type="Pfam" id="PF13166">
    <property type="entry name" value="AAA_13"/>
    <property type="match status" value="1"/>
</dbReference>
<feature type="domain" description="Protein CR006 P-loop" evidence="2">
    <location>
        <begin position="2"/>
        <end position="179"/>
    </location>
</feature>
<dbReference type="InterPro" id="IPR026866">
    <property type="entry name" value="CR006_AAA"/>
</dbReference>
<evidence type="ECO:0000256" key="1">
    <source>
        <dbReference type="SAM" id="Coils"/>
    </source>
</evidence>
<proteinExistence type="predicted"/>
<reference evidence="3" key="2">
    <citation type="journal article" date="2014" name="ISME J.">
        <title>Microbial stratification in low pH oxic and suboxic macroscopic growths along an acid mine drainage.</title>
        <authorList>
            <person name="Mendez-Garcia C."/>
            <person name="Mesa V."/>
            <person name="Sprenger R.R."/>
            <person name="Richter M."/>
            <person name="Diez M.S."/>
            <person name="Solano J."/>
            <person name="Bargiela R."/>
            <person name="Golyshina O.V."/>
            <person name="Manteca A."/>
            <person name="Ramos J.L."/>
            <person name="Gallego J.R."/>
            <person name="Llorente I."/>
            <person name="Martins Dos Santos V.A."/>
            <person name="Jensen O.N."/>
            <person name="Pelaez A.I."/>
            <person name="Sanchez J."/>
            <person name="Ferrer M."/>
        </authorList>
    </citation>
    <scope>NUCLEOTIDE SEQUENCE</scope>
</reference>
<name>T1C3D0_9ZZZZ</name>
<accession>T1C3D0</accession>
<protein>
    <recommendedName>
        <fullName evidence="2">Protein CR006 P-loop domain-containing protein</fullName>
    </recommendedName>
</protein>
<sequence>MTDERRSLINQHFSDAVQELQRELRKIATVLTGIESEVDTSLNAIPHKGLFLEDLRNKYAEPAKSLREELDAIKTWANSVKKRVDQKLANVLTAVESNVDAPPAVAGEDFIKLRTVHNERVSKHDELVQAGAKAIELHYLKRSETSVKTKKTEVATAKGQVDQLNGELAELNTQITALEAVDG</sequence>
<keyword evidence="1" id="KW-0175">Coiled coil</keyword>
<evidence type="ECO:0000313" key="3">
    <source>
        <dbReference type="EMBL" id="EQD79991.1"/>
    </source>
</evidence>
<reference evidence="3" key="1">
    <citation type="submission" date="2013-08" db="EMBL/GenBank/DDBJ databases">
        <authorList>
            <person name="Mendez C."/>
            <person name="Richter M."/>
            <person name="Ferrer M."/>
            <person name="Sanchez J."/>
        </authorList>
    </citation>
    <scope>NUCLEOTIDE SEQUENCE</scope>
</reference>
<gene>
    <name evidence="3" type="ORF">B1A_01358</name>
</gene>
<dbReference type="EMBL" id="AUZX01001037">
    <property type="protein sequence ID" value="EQD79991.1"/>
    <property type="molecule type" value="Genomic_DNA"/>
</dbReference>
<feature type="coiled-coil region" evidence="1">
    <location>
        <begin position="154"/>
        <end position="181"/>
    </location>
</feature>
<organism evidence="3">
    <name type="scientific">mine drainage metagenome</name>
    <dbReference type="NCBI Taxonomy" id="410659"/>
    <lineage>
        <taxon>unclassified sequences</taxon>
        <taxon>metagenomes</taxon>
        <taxon>ecological metagenomes</taxon>
    </lineage>
</organism>
<comment type="caution">
    <text evidence="3">The sequence shown here is derived from an EMBL/GenBank/DDBJ whole genome shotgun (WGS) entry which is preliminary data.</text>
</comment>
<feature type="non-terminal residue" evidence="3">
    <location>
        <position position="183"/>
    </location>
</feature>